<protein>
    <submittedName>
        <fullName evidence="1">Uncharacterized protein</fullName>
    </submittedName>
</protein>
<name>A0ABX5LET5_9MICO</name>
<evidence type="ECO:0000313" key="2">
    <source>
        <dbReference type="Proteomes" id="UP000245674"/>
    </source>
</evidence>
<gene>
    <name evidence="1" type="ORF">B0H03_10251</name>
</gene>
<sequence length="57" mass="6554">MPMGTGAILRYDTYKFGTGKGFVWMTIKLQHSILATASSRYRRWRQKSTQAPGARHH</sequence>
<dbReference type="EMBL" id="QGDV01000002">
    <property type="protein sequence ID" value="PWJ65911.1"/>
    <property type="molecule type" value="Genomic_DNA"/>
</dbReference>
<accession>A0ABX5LET5</accession>
<organism evidence="1 2">
    <name type="scientific">Rathayibacter iranicus NCPPB 2253 = VKM Ac-1602</name>
    <dbReference type="NCBI Taxonomy" id="1328868"/>
    <lineage>
        <taxon>Bacteria</taxon>
        <taxon>Bacillati</taxon>
        <taxon>Actinomycetota</taxon>
        <taxon>Actinomycetes</taxon>
        <taxon>Micrococcales</taxon>
        <taxon>Microbacteriaceae</taxon>
        <taxon>Rathayibacter</taxon>
    </lineage>
</organism>
<reference evidence="1 2" key="1">
    <citation type="submission" date="2018-03" db="EMBL/GenBank/DDBJ databases">
        <title>Genomic Encyclopedia of Type Strains, Phase III (KMG-III): the genomes of soil and plant-associated and newly described type strains.</title>
        <authorList>
            <person name="Whitman W."/>
        </authorList>
    </citation>
    <scope>NUCLEOTIDE SEQUENCE [LARGE SCALE GENOMIC DNA]</scope>
    <source>
        <strain evidence="1 2">VKM Ac-1602</strain>
    </source>
</reference>
<comment type="caution">
    <text evidence="1">The sequence shown here is derived from an EMBL/GenBank/DDBJ whole genome shotgun (WGS) entry which is preliminary data.</text>
</comment>
<proteinExistence type="predicted"/>
<dbReference type="Proteomes" id="UP000245674">
    <property type="component" value="Unassembled WGS sequence"/>
</dbReference>
<keyword evidence="2" id="KW-1185">Reference proteome</keyword>
<evidence type="ECO:0000313" key="1">
    <source>
        <dbReference type="EMBL" id="PWJ65911.1"/>
    </source>
</evidence>